<dbReference type="InterPro" id="IPR000835">
    <property type="entry name" value="HTH_MarR-typ"/>
</dbReference>
<dbReference type="Pfam" id="PF12802">
    <property type="entry name" value="MarR_2"/>
    <property type="match status" value="1"/>
</dbReference>
<dbReference type="Gene3D" id="1.10.10.10">
    <property type="entry name" value="Winged helix-like DNA-binding domain superfamily/Winged helix DNA-binding domain"/>
    <property type="match status" value="1"/>
</dbReference>
<feature type="domain" description="HTH marR-type" evidence="2">
    <location>
        <begin position="47"/>
        <end position="182"/>
    </location>
</feature>
<dbReference type="InterPro" id="IPR036388">
    <property type="entry name" value="WH-like_DNA-bd_sf"/>
</dbReference>
<evidence type="ECO:0000259" key="2">
    <source>
        <dbReference type="PROSITE" id="PS50995"/>
    </source>
</evidence>
<protein>
    <submittedName>
        <fullName evidence="3">MarR family transcriptional regulator</fullName>
    </submittedName>
</protein>
<dbReference type="KEGG" id="ntp:CRH09_20080"/>
<dbReference type="PANTHER" id="PTHR33164">
    <property type="entry name" value="TRANSCRIPTIONAL REGULATOR, MARR FAMILY"/>
    <property type="match status" value="1"/>
</dbReference>
<dbReference type="GO" id="GO:0006950">
    <property type="term" value="P:response to stress"/>
    <property type="evidence" value="ECO:0007669"/>
    <property type="project" value="TreeGrafter"/>
</dbReference>
<dbReference type="Proteomes" id="UP000221961">
    <property type="component" value="Chromosome"/>
</dbReference>
<feature type="compositionally biased region" description="Basic residues" evidence="1">
    <location>
        <begin position="193"/>
        <end position="202"/>
    </location>
</feature>
<dbReference type="InterPro" id="IPR036390">
    <property type="entry name" value="WH_DNA-bd_sf"/>
</dbReference>
<evidence type="ECO:0000313" key="4">
    <source>
        <dbReference type="Proteomes" id="UP000221961"/>
    </source>
</evidence>
<dbReference type="EMBL" id="CP023778">
    <property type="protein sequence ID" value="ATL68142.1"/>
    <property type="molecule type" value="Genomic_DNA"/>
</dbReference>
<organism evidence="3 4">
    <name type="scientific">Nocardia terpenica</name>
    <dbReference type="NCBI Taxonomy" id="455432"/>
    <lineage>
        <taxon>Bacteria</taxon>
        <taxon>Bacillati</taxon>
        <taxon>Actinomycetota</taxon>
        <taxon>Actinomycetes</taxon>
        <taxon>Mycobacteriales</taxon>
        <taxon>Nocardiaceae</taxon>
        <taxon>Nocardia</taxon>
    </lineage>
</organism>
<gene>
    <name evidence="3" type="ORF">CRH09_20080</name>
</gene>
<accession>A0A291RM27</accession>
<dbReference type="SMART" id="SM00347">
    <property type="entry name" value="HTH_MARR"/>
    <property type="match status" value="1"/>
</dbReference>
<reference evidence="3 4" key="1">
    <citation type="submission" date="2017-10" db="EMBL/GenBank/DDBJ databases">
        <title>Comparative genomics between pathogenic Norcardia.</title>
        <authorList>
            <person name="Zeng L."/>
        </authorList>
    </citation>
    <scope>NUCLEOTIDE SEQUENCE [LARGE SCALE GENOMIC DNA]</scope>
    <source>
        <strain evidence="3 4">NC_YFY_NT001</strain>
    </source>
</reference>
<dbReference type="AlphaFoldDB" id="A0A291RM27"/>
<name>A0A291RM27_9NOCA</name>
<dbReference type="PANTHER" id="PTHR33164:SF104">
    <property type="entry name" value="TRANSCRIPTIONAL REGULATORY PROTEIN"/>
    <property type="match status" value="1"/>
</dbReference>
<evidence type="ECO:0000256" key="1">
    <source>
        <dbReference type="SAM" id="MobiDB-lite"/>
    </source>
</evidence>
<dbReference type="InterPro" id="IPR039422">
    <property type="entry name" value="MarR/SlyA-like"/>
</dbReference>
<dbReference type="GO" id="GO:0003700">
    <property type="term" value="F:DNA-binding transcription factor activity"/>
    <property type="evidence" value="ECO:0007669"/>
    <property type="project" value="InterPro"/>
</dbReference>
<proteinExistence type="predicted"/>
<dbReference type="SUPFAM" id="SSF46785">
    <property type="entry name" value="Winged helix' DNA-binding domain"/>
    <property type="match status" value="1"/>
</dbReference>
<evidence type="ECO:0000313" key="3">
    <source>
        <dbReference type="EMBL" id="ATL68142.1"/>
    </source>
</evidence>
<dbReference type="PROSITE" id="PS50995">
    <property type="entry name" value="HTH_MARR_2"/>
    <property type="match status" value="1"/>
</dbReference>
<sequence length="202" mass="21552">MNITPQKAFRKAIWIATRLSRVTRETDRADELIAAWQAELPEILGPSSELSKRIMLLAGALGVATRSVLPEFGLTEAEYDVLVTLRRIGAPYRLKANDLARALVLSTGGTSNVVNRLESAGLVRRENHPSDGRSTLIGLTAEGIDLAERAVRAGTAAHDAVFAEVPPEVLRAATDALRAVGDPTTARSAPRPGRVKRGGVSA</sequence>
<feature type="region of interest" description="Disordered" evidence="1">
    <location>
        <begin position="181"/>
        <end position="202"/>
    </location>
</feature>